<dbReference type="SUPFAM" id="SSF48403">
    <property type="entry name" value="Ankyrin repeat"/>
    <property type="match status" value="1"/>
</dbReference>
<name>A0AA51RW77_9GAMM</name>
<keyword evidence="3" id="KW-1185">Reference proteome</keyword>
<evidence type="ECO:0000313" key="3">
    <source>
        <dbReference type="Proteomes" id="UP001239782"/>
    </source>
</evidence>
<dbReference type="Gene3D" id="1.25.40.20">
    <property type="entry name" value="Ankyrin repeat-containing domain"/>
    <property type="match status" value="1"/>
</dbReference>
<dbReference type="InterPro" id="IPR002110">
    <property type="entry name" value="Ankyrin_rpt"/>
</dbReference>
<dbReference type="InterPro" id="IPR036922">
    <property type="entry name" value="Rieske_2Fe-2S_sf"/>
</dbReference>
<dbReference type="Pfam" id="PF00023">
    <property type="entry name" value="Ank"/>
    <property type="match status" value="1"/>
</dbReference>
<feature type="repeat" description="ANK" evidence="1">
    <location>
        <begin position="222"/>
        <end position="257"/>
    </location>
</feature>
<dbReference type="RefSeq" id="WP_309204011.1">
    <property type="nucleotide sequence ID" value="NZ_CP133548.1"/>
</dbReference>
<gene>
    <name evidence="2" type="ORF">Q9312_07680</name>
</gene>
<reference evidence="2 3" key="1">
    <citation type="submission" date="2023-08" db="EMBL/GenBank/DDBJ databases">
        <title>Pleionea litopenaei sp. nov., isolated from stomach of juvenile Litopenaeus vannamei.</title>
        <authorList>
            <person name="Rho A.M."/>
            <person name="Hwang C.Y."/>
        </authorList>
    </citation>
    <scope>NUCLEOTIDE SEQUENCE [LARGE SCALE GENOMIC DNA]</scope>
    <source>
        <strain evidence="2 3">HL-JVS1</strain>
    </source>
</reference>
<evidence type="ECO:0000256" key="1">
    <source>
        <dbReference type="PROSITE-ProRule" id="PRU00023"/>
    </source>
</evidence>
<evidence type="ECO:0008006" key="4">
    <source>
        <dbReference type="Google" id="ProtNLM"/>
    </source>
</evidence>
<dbReference type="KEGG" id="plei:Q9312_07680"/>
<dbReference type="InterPro" id="IPR036770">
    <property type="entry name" value="Ankyrin_rpt-contain_sf"/>
</dbReference>
<dbReference type="GO" id="GO:0051537">
    <property type="term" value="F:2 iron, 2 sulfur cluster binding"/>
    <property type="evidence" value="ECO:0007669"/>
    <property type="project" value="InterPro"/>
</dbReference>
<evidence type="ECO:0000313" key="2">
    <source>
        <dbReference type="EMBL" id="WMS88788.1"/>
    </source>
</evidence>
<sequence length="282" mass="31658">MVKVYVLLLFSLYCSFGIAIELSRNVNSIKEGSCVLDVSVDIPVIVCNRTQEQLERLRATDDSKLQDPKGKLALNSVYKAAEFGGSKIGSLIIKENLNIENRFSDKFIAFLSTDNLGCVVRYDEKTKLLFGPCDTNWYDLAGRSLVGYGYDTGWNLSILPIEVKNGNLQIRPIDDEYDFYPEFIENTLSEKQRLKMALSWGRKSLLAKLITKTNVNETIDQFNNTPLIIALLGNGDNKLEVVSFLIDLGADVHSKNNLGSTPIEMAEHLGDKRLIKLINKKQ</sequence>
<keyword evidence="1" id="KW-0040">ANK repeat</keyword>
<dbReference type="Proteomes" id="UP001239782">
    <property type="component" value="Chromosome"/>
</dbReference>
<dbReference type="AlphaFoldDB" id="A0AA51RW77"/>
<dbReference type="EMBL" id="CP133548">
    <property type="protein sequence ID" value="WMS88788.1"/>
    <property type="molecule type" value="Genomic_DNA"/>
</dbReference>
<organism evidence="2 3">
    <name type="scientific">Pleionea litopenaei</name>
    <dbReference type="NCBI Taxonomy" id="3070815"/>
    <lineage>
        <taxon>Bacteria</taxon>
        <taxon>Pseudomonadati</taxon>
        <taxon>Pseudomonadota</taxon>
        <taxon>Gammaproteobacteria</taxon>
        <taxon>Oceanospirillales</taxon>
        <taxon>Pleioneaceae</taxon>
        <taxon>Pleionea</taxon>
    </lineage>
</organism>
<proteinExistence type="predicted"/>
<protein>
    <recommendedName>
        <fullName evidence="4">Ankyrin repeat protein</fullName>
    </recommendedName>
</protein>
<dbReference type="Gene3D" id="2.102.10.10">
    <property type="entry name" value="Rieske [2Fe-2S] iron-sulphur domain"/>
    <property type="match status" value="1"/>
</dbReference>
<accession>A0AA51RW77</accession>
<dbReference type="PROSITE" id="PS50088">
    <property type="entry name" value="ANK_REPEAT"/>
    <property type="match status" value="1"/>
</dbReference>